<evidence type="ECO:0000256" key="6">
    <source>
        <dbReference type="ARBA" id="ARBA00034754"/>
    </source>
</evidence>
<protein>
    <recommendedName>
        <fullName evidence="1">DNA-directed DNA polymerase</fullName>
        <ecNumber evidence="1">2.7.7.7</ecNumber>
    </recommendedName>
</protein>
<evidence type="ECO:0000313" key="8">
    <source>
        <dbReference type="EMBL" id="KEO96445.1"/>
    </source>
</evidence>
<sequence length="354" mass="37456">MKATQKDFARGLPRTASQASIFFFCGPDEAGAWAAANSVVESLPDPGERVELSGAELKGDPARLGDEARSASLFGEKRHIIVRASGDEAHDALSVMIETSDAGAGEAAPVIVVASSATDKSRSAKLLEKRGDALVGMFYPPDLSTVAAAVRAMADAAGLRLGGDLAERIAGASGLDLRLARSEVDKLALYVGADPQAPRPATAEDLDAIGAATEEDGFQPVVNAVLGGEVGLLPGELRRMREHGLNPVGLLLALERRAALLARIMAQVGPRGSFGNLDKGARARLGIFWKEEKEVAHQYARWSLPERPGSNARRLDRLVPRLVALHRALLSNSQAAELLLAQDLAQIARFAARR</sequence>
<dbReference type="InterPro" id="IPR008921">
    <property type="entry name" value="DNA_pol3_clamp-load_cplx_C"/>
</dbReference>
<accession>A0A074MUF4</accession>
<comment type="similarity">
    <text evidence="6">Belongs to the DNA polymerase HolA subunit family.</text>
</comment>
<evidence type="ECO:0000256" key="7">
    <source>
        <dbReference type="ARBA" id="ARBA00049244"/>
    </source>
</evidence>
<dbReference type="InterPro" id="IPR027417">
    <property type="entry name" value="P-loop_NTPase"/>
</dbReference>
<dbReference type="GO" id="GO:0006261">
    <property type="term" value="P:DNA-templated DNA replication"/>
    <property type="evidence" value="ECO:0007669"/>
    <property type="project" value="TreeGrafter"/>
</dbReference>
<gene>
    <name evidence="8" type="ORF">EH32_09450</name>
</gene>
<comment type="caution">
    <text evidence="8">The sequence shown here is derived from an EMBL/GenBank/DDBJ whole genome shotgun (WGS) entry which is preliminary data.</text>
</comment>
<keyword evidence="5" id="KW-0239">DNA-directed DNA polymerase</keyword>
<dbReference type="EMBL" id="JMIX01000005">
    <property type="protein sequence ID" value="KEO96445.1"/>
    <property type="molecule type" value="Genomic_DNA"/>
</dbReference>
<dbReference type="RefSeq" id="WP_034902408.1">
    <property type="nucleotide sequence ID" value="NZ_CP017057.1"/>
</dbReference>
<dbReference type="SUPFAM" id="SSF52540">
    <property type="entry name" value="P-loop containing nucleoside triphosphate hydrolases"/>
    <property type="match status" value="1"/>
</dbReference>
<dbReference type="GO" id="GO:0003887">
    <property type="term" value="F:DNA-directed DNA polymerase activity"/>
    <property type="evidence" value="ECO:0007669"/>
    <property type="project" value="UniProtKB-KW"/>
</dbReference>
<evidence type="ECO:0000256" key="1">
    <source>
        <dbReference type="ARBA" id="ARBA00012417"/>
    </source>
</evidence>
<dbReference type="PANTHER" id="PTHR34388">
    <property type="entry name" value="DNA POLYMERASE III SUBUNIT DELTA"/>
    <property type="match status" value="1"/>
</dbReference>
<keyword evidence="4" id="KW-0235">DNA replication</keyword>
<dbReference type="PANTHER" id="PTHR34388:SF1">
    <property type="entry name" value="DNA POLYMERASE III SUBUNIT DELTA"/>
    <property type="match status" value="1"/>
</dbReference>
<organism evidence="8 9">
    <name type="scientific">Erythrobacter litoralis</name>
    <dbReference type="NCBI Taxonomy" id="39960"/>
    <lineage>
        <taxon>Bacteria</taxon>
        <taxon>Pseudomonadati</taxon>
        <taxon>Pseudomonadota</taxon>
        <taxon>Alphaproteobacteria</taxon>
        <taxon>Sphingomonadales</taxon>
        <taxon>Erythrobacteraceae</taxon>
        <taxon>Erythrobacter/Porphyrobacter group</taxon>
        <taxon>Erythrobacter</taxon>
    </lineage>
</organism>
<name>A0A074MUF4_9SPHN</name>
<evidence type="ECO:0000256" key="3">
    <source>
        <dbReference type="ARBA" id="ARBA00022695"/>
    </source>
</evidence>
<dbReference type="SUPFAM" id="SSF48019">
    <property type="entry name" value="post-AAA+ oligomerization domain-like"/>
    <property type="match status" value="1"/>
</dbReference>
<dbReference type="EC" id="2.7.7.7" evidence="1"/>
<reference evidence="8 9" key="1">
    <citation type="submission" date="2014-04" db="EMBL/GenBank/DDBJ databases">
        <title>A comprehensive comparison of genomes of Erythrobacter spp. Strains.</title>
        <authorList>
            <person name="Zheng Q."/>
        </authorList>
    </citation>
    <scope>NUCLEOTIDE SEQUENCE [LARGE SCALE GENOMIC DNA]</scope>
    <source>
        <strain evidence="8 9">DSM 8509</strain>
    </source>
</reference>
<dbReference type="GO" id="GO:0009360">
    <property type="term" value="C:DNA polymerase III complex"/>
    <property type="evidence" value="ECO:0007669"/>
    <property type="project" value="TreeGrafter"/>
</dbReference>
<dbReference type="KEGG" id="elq:Ga0102493_11792"/>
<dbReference type="OrthoDB" id="9804983at2"/>
<evidence type="ECO:0000256" key="5">
    <source>
        <dbReference type="ARBA" id="ARBA00022932"/>
    </source>
</evidence>
<dbReference type="AlphaFoldDB" id="A0A074MUF4"/>
<dbReference type="PATRIC" id="fig|39960.10.peg.3044"/>
<evidence type="ECO:0000313" key="9">
    <source>
        <dbReference type="Proteomes" id="UP000027866"/>
    </source>
</evidence>
<dbReference type="Proteomes" id="UP000027866">
    <property type="component" value="Unassembled WGS sequence"/>
</dbReference>
<keyword evidence="9" id="KW-1185">Reference proteome</keyword>
<dbReference type="InterPro" id="IPR005790">
    <property type="entry name" value="DNA_polIII_delta"/>
</dbReference>
<evidence type="ECO:0000256" key="4">
    <source>
        <dbReference type="ARBA" id="ARBA00022705"/>
    </source>
</evidence>
<evidence type="ECO:0000256" key="2">
    <source>
        <dbReference type="ARBA" id="ARBA00022679"/>
    </source>
</evidence>
<dbReference type="GO" id="GO:0003677">
    <property type="term" value="F:DNA binding"/>
    <property type="evidence" value="ECO:0007669"/>
    <property type="project" value="InterPro"/>
</dbReference>
<keyword evidence="2" id="KW-0808">Transferase</keyword>
<comment type="catalytic activity">
    <reaction evidence="7">
        <text>DNA(n) + a 2'-deoxyribonucleoside 5'-triphosphate = DNA(n+1) + diphosphate</text>
        <dbReference type="Rhea" id="RHEA:22508"/>
        <dbReference type="Rhea" id="RHEA-COMP:17339"/>
        <dbReference type="Rhea" id="RHEA-COMP:17340"/>
        <dbReference type="ChEBI" id="CHEBI:33019"/>
        <dbReference type="ChEBI" id="CHEBI:61560"/>
        <dbReference type="ChEBI" id="CHEBI:173112"/>
        <dbReference type="EC" id="2.7.7.7"/>
    </reaction>
</comment>
<proteinExistence type="inferred from homology"/>
<keyword evidence="3" id="KW-0548">Nucleotidyltransferase</keyword>